<keyword evidence="4" id="KW-0175">Coiled coil</keyword>
<dbReference type="Pfam" id="PF03114">
    <property type="entry name" value="BAR"/>
    <property type="match status" value="1"/>
</dbReference>
<proteinExistence type="predicted"/>
<evidence type="ECO:0000256" key="3">
    <source>
        <dbReference type="ARBA" id="ARBA00023212"/>
    </source>
</evidence>
<evidence type="ECO:0000256" key="1">
    <source>
        <dbReference type="ARBA" id="ARBA00004245"/>
    </source>
</evidence>
<feature type="region of interest" description="Disordered" evidence="5">
    <location>
        <begin position="1"/>
        <end position="21"/>
    </location>
</feature>
<dbReference type="GO" id="GO:0051666">
    <property type="term" value="P:actin cortical patch localization"/>
    <property type="evidence" value="ECO:0007669"/>
    <property type="project" value="InterPro"/>
</dbReference>
<dbReference type="GO" id="GO:0097320">
    <property type="term" value="P:plasma membrane tubulation"/>
    <property type="evidence" value="ECO:0007669"/>
    <property type="project" value="TreeGrafter"/>
</dbReference>
<dbReference type="InterPro" id="IPR004148">
    <property type="entry name" value="BAR_dom"/>
</dbReference>
<dbReference type="EMBL" id="CAJVPJ010000635">
    <property type="protein sequence ID" value="CAG8544986.1"/>
    <property type="molecule type" value="Genomic_DNA"/>
</dbReference>
<evidence type="ECO:0000313" key="7">
    <source>
        <dbReference type="EMBL" id="CAG8544986.1"/>
    </source>
</evidence>
<dbReference type="Gene3D" id="1.20.1270.60">
    <property type="entry name" value="Arfaptin homology (AH) domain/BAR domain"/>
    <property type="match status" value="1"/>
</dbReference>
<gene>
    <name evidence="7" type="ORF">POCULU_LOCUS4726</name>
</gene>
<dbReference type="Proteomes" id="UP000789572">
    <property type="component" value="Unassembled WGS sequence"/>
</dbReference>
<evidence type="ECO:0000256" key="2">
    <source>
        <dbReference type="ARBA" id="ARBA00022490"/>
    </source>
</evidence>
<comment type="caution">
    <text evidence="7">The sequence shown here is derived from an EMBL/GenBank/DDBJ whole genome shotgun (WGS) entry which is preliminary data.</text>
</comment>
<dbReference type="GO" id="GO:1990528">
    <property type="term" value="C:Rvs161p-Rvs167p complex"/>
    <property type="evidence" value="ECO:0007669"/>
    <property type="project" value="TreeGrafter"/>
</dbReference>
<dbReference type="PROSITE" id="PS51021">
    <property type="entry name" value="BAR"/>
    <property type="match status" value="1"/>
</dbReference>
<evidence type="ECO:0000256" key="4">
    <source>
        <dbReference type="SAM" id="Coils"/>
    </source>
</evidence>
<evidence type="ECO:0000259" key="6">
    <source>
        <dbReference type="PROSITE" id="PS51021"/>
    </source>
</evidence>
<dbReference type="InterPro" id="IPR027267">
    <property type="entry name" value="AH/BAR_dom_sf"/>
</dbReference>
<evidence type="ECO:0000313" key="8">
    <source>
        <dbReference type="Proteomes" id="UP000789572"/>
    </source>
</evidence>
<dbReference type="GO" id="GO:0043332">
    <property type="term" value="C:mating projection tip"/>
    <property type="evidence" value="ECO:0007669"/>
    <property type="project" value="TreeGrafter"/>
</dbReference>
<dbReference type="GO" id="GO:0015629">
    <property type="term" value="C:actin cytoskeleton"/>
    <property type="evidence" value="ECO:0007669"/>
    <property type="project" value="TreeGrafter"/>
</dbReference>
<reference evidence="7" key="1">
    <citation type="submission" date="2021-06" db="EMBL/GenBank/DDBJ databases">
        <authorList>
            <person name="Kallberg Y."/>
            <person name="Tangrot J."/>
            <person name="Rosling A."/>
        </authorList>
    </citation>
    <scope>NUCLEOTIDE SEQUENCE</scope>
    <source>
        <strain evidence="7">IA702</strain>
    </source>
</reference>
<sequence>MARAQEKSPSQYNPVDAKDWGDGEDGRALSKIYFSILSSQVDNRFEEEERRIKNLQAKTEKLNKEAKGYLNSLKSMISAQTRIAETIDHFYQGSSDNNYTGSRYKQVADQLDVDCKELLVQPYKTTVSEPISRFSGYFPEINDAIKKRNKKLLDYDSQRAKVRKLVEKPSSDDPDKLPRAEQQLNEAREIYESLNNQLVTEMPELVDLRVPYLDPSFEALVKIQLRFCQESYDAFGSLNSEFPSDREIDNKVEEVLQQMKDLTICGMG</sequence>
<feature type="coiled-coil region" evidence="4">
    <location>
        <begin position="38"/>
        <end position="72"/>
    </location>
</feature>
<dbReference type="GO" id="GO:0031097">
    <property type="term" value="C:medial cortex"/>
    <property type="evidence" value="ECO:0007669"/>
    <property type="project" value="TreeGrafter"/>
</dbReference>
<dbReference type="GO" id="GO:0006897">
    <property type="term" value="P:endocytosis"/>
    <property type="evidence" value="ECO:0007669"/>
    <property type="project" value="InterPro"/>
</dbReference>
<name>A0A9N9AZ46_9GLOM</name>
<dbReference type="PANTHER" id="PTHR47174:SF3">
    <property type="entry name" value="BRIDGING INTEGRATOR 3"/>
    <property type="match status" value="1"/>
</dbReference>
<dbReference type="InterPro" id="IPR046982">
    <property type="entry name" value="BIN3/RVS161-like"/>
</dbReference>
<dbReference type="SUPFAM" id="SSF103657">
    <property type="entry name" value="BAR/IMD domain-like"/>
    <property type="match status" value="1"/>
</dbReference>
<dbReference type="SMART" id="SM00721">
    <property type="entry name" value="BAR"/>
    <property type="match status" value="1"/>
</dbReference>
<keyword evidence="8" id="KW-1185">Reference proteome</keyword>
<dbReference type="AlphaFoldDB" id="A0A9N9AZ46"/>
<accession>A0A9N9AZ46</accession>
<keyword evidence="3" id="KW-0206">Cytoskeleton</keyword>
<feature type="domain" description="BAR" evidence="6">
    <location>
        <begin position="30"/>
        <end position="251"/>
    </location>
</feature>
<comment type="subcellular location">
    <subcellularLocation>
        <location evidence="1">Cytoplasm</location>
        <location evidence="1">Cytoskeleton</location>
    </subcellularLocation>
</comment>
<dbReference type="GO" id="GO:0008289">
    <property type="term" value="F:lipid binding"/>
    <property type="evidence" value="ECO:0007669"/>
    <property type="project" value="TreeGrafter"/>
</dbReference>
<protein>
    <submittedName>
        <fullName evidence="7">4567_t:CDS:1</fullName>
    </submittedName>
</protein>
<evidence type="ECO:0000256" key="5">
    <source>
        <dbReference type="SAM" id="MobiDB-lite"/>
    </source>
</evidence>
<keyword evidence="2" id="KW-0963">Cytoplasm</keyword>
<organism evidence="7 8">
    <name type="scientific">Paraglomus occultum</name>
    <dbReference type="NCBI Taxonomy" id="144539"/>
    <lineage>
        <taxon>Eukaryota</taxon>
        <taxon>Fungi</taxon>
        <taxon>Fungi incertae sedis</taxon>
        <taxon>Mucoromycota</taxon>
        <taxon>Glomeromycotina</taxon>
        <taxon>Glomeromycetes</taxon>
        <taxon>Paraglomerales</taxon>
        <taxon>Paraglomeraceae</taxon>
        <taxon>Paraglomus</taxon>
    </lineage>
</organism>
<dbReference type="PANTHER" id="PTHR47174">
    <property type="entry name" value="BRIDGING INTEGRATOR 3"/>
    <property type="match status" value="1"/>
</dbReference>
<dbReference type="OrthoDB" id="446293at2759"/>